<name>A0A5A8DIU6_CAFRO</name>
<keyword evidence="2 3" id="KW-0694">RNA-binding</keyword>
<dbReference type="Pfam" id="PF00076">
    <property type="entry name" value="RRM_1"/>
    <property type="match status" value="1"/>
</dbReference>
<evidence type="ECO:0000256" key="4">
    <source>
        <dbReference type="SAM" id="MobiDB-lite"/>
    </source>
</evidence>
<evidence type="ECO:0000256" key="1">
    <source>
        <dbReference type="ARBA" id="ARBA00022737"/>
    </source>
</evidence>
<dbReference type="InterPro" id="IPR035979">
    <property type="entry name" value="RBD_domain_sf"/>
</dbReference>
<dbReference type="PANTHER" id="PTHR23236:SF119">
    <property type="entry name" value="NUCLEAR RNA-BINDING PROTEIN SART-3"/>
    <property type="match status" value="1"/>
</dbReference>
<keyword evidence="1" id="KW-0677">Repeat</keyword>
<feature type="domain" description="RRM" evidence="5">
    <location>
        <begin position="29"/>
        <end position="118"/>
    </location>
</feature>
<feature type="domain" description="RRM" evidence="5">
    <location>
        <begin position="137"/>
        <end position="217"/>
    </location>
</feature>
<dbReference type="InterPro" id="IPR012677">
    <property type="entry name" value="Nucleotide-bd_a/b_plait_sf"/>
</dbReference>
<evidence type="ECO:0000256" key="2">
    <source>
        <dbReference type="ARBA" id="ARBA00022884"/>
    </source>
</evidence>
<feature type="compositionally biased region" description="Basic and acidic residues" evidence="4">
    <location>
        <begin position="1"/>
        <end position="16"/>
    </location>
</feature>
<dbReference type="PANTHER" id="PTHR23236">
    <property type="entry name" value="EUKARYOTIC TRANSLATION INITIATION FACTOR 4B/4H"/>
    <property type="match status" value="1"/>
</dbReference>
<feature type="region of interest" description="Disordered" evidence="4">
    <location>
        <begin position="237"/>
        <end position="294"/>
    </location>
</feature>
<dbReference type="AlphaFoldDB" id="A0A5A8DIU6"/>
<proteinExistence type="predicted"/>
<dbReference type="SMART" id="SM00360">
    <property type="entry name" value="RRM"/>
    <property type="match status" value="2"/>
</dbReference>
<gene>
    <name evidence="6" type="ORF">FNF31_01925</name>
</gene>
<feature type="region of interest" description="Disordered" evidence="4">
    <location>
        <begin position="1"/>
        <end position="30"/>
    </location>
</feature>
<organism evidence="6 7">
    <name type="scientific">Cafeteria roenbergensis</name>
    <name type="common">Marine flagellate</name>
    <dbReference type="NCBI Taxonomy" id="33653"/>
    <lineage>
        <taxon>Eukaryota</taxon>
        <taxon>Sar</taxon>
        <taxon>Stramenopiles</taxon>
        <taxon>Bigyra</taxon>
        <taxon>Opalozoa</taxon>
        <taxon>Bicosoecida</taxon>
        <taxon>Cafeteriaceae</taxon>
        <taxon>Cafeteria</taxon>
    </lineage>
</organism>
<dbReference type="PROSITE" id="PS50102">
    <property type="entry name" value="RRM"/>
    <property type="match status" value="2"/>
</dbReference>
<dbReference type="GO" id="GO:0003723">
    <property type="term" value="F:RNA binding"/>
    <property type="evidence" value="ECO:0007669"/>
    <property type="project" value="UniProtKB-UniRule"/>
</dbReference>
<evidence type="ECO:0000313" key="6">
    <source>
        <dbReference type="EMBL" id="KAA0165272.1"/>
    </source>
</evidence>
<dbReference type="EMBL" id="VLTM01000013">
    <property type="protein sequence ID" value="KAA0165272.1"/>
    <property type="molecule type" value="Genomic_DNA"/>
</dbReference>
<feature type="compositionally biased region" description="Basic residues" evidence="4">
    <location>
        <begin position="282"/>
        <end position="294"/>
    </location>
</feature>
<comment type="caution">
    <text evidence="6">The sequence shown here is derived from an EMBL/GenBank/DDBJ whole genome shotgun (WGS) entry which is preliminary data.</text>
</comment>
<protein>
    <recommendedName>
        <fullName evidence="5">RRM domain-containing protein</fullName>
    </recommendedName>
</protein>
<sequence length="294" mass="31239">MADAVKRAKKRPRDEAAAAAAAEVPEDERTAYVEGMPYESTEDELRAFFAGEGADGAAAEGAEDGGVESIRMPRYQDTGRCMGYAHVVFRTKDDLERGLGRDGAYLGSRFLAVSRAKARRPDAGAKLPSRARPSNCSTLFVRNLPYSADEDAIRLAFMRFGKVASIRLPRWGNTNNSKGIAYVQFLKGESASAAVAAATTEPMVMEGRALGLDYDTGAPKASFKGADGRAWAKTEGKDLRKKGVLAPASRAGAKKSGWESVDAAAAAGGAGRDGAADEARAPRRKRRSRKGGDE</sequence>
<dbReference type="Proteomes" id="UP000325113">
    <property type="component" value="Unassembled WGS sequence"/>
</dbReference>
<dbReference type="InterPro" id="IPR000504">
    <property type="entry name" value="RRM_dom"/>
</dbReference>
<dbReference type="Gene3D" id="3.30.70.330">
    <property type="match status" value="2"/>
</dbReference>
<evidence type="ECO:0000259" key="5">
    <source>
        <dbReference type="PROSITE" id="PS50102"/>
    </source>
</evidence>
<evidence type="ECO:0000256" key="3">
    <source>
        <dbReference type="PROSITE-ProRule" id="PRU00176"/>
    </source>
</evidence>
<reference evidence="6 7" key="1">
    <citation type="submission" date="2019-07" db="EMBL/GenBank/DDBJ databases">
        <title>Genomes of Cafeteria roenbergensis.</title>
        <authorList>
            <person name="Fischer M.G."/>
            <person name="Hackl T."/>
            <person name="Roman M."/>
        </authorList>
    </citation>
    <scope>NUCLEOTIDE SEQUENCE [LARGE SCALE GENOMIC DNA]</scope>
    <source>
        <strain evidence="6 7">Cflag</strain>
    </source>
</reference>
<dbReference type="SUPFAM" id="SSF54928">
    <property type="entry name" value="RNA-binding domain, RBD"/>
    <property type="match status" value="1"/>
</dbReference>
<accession>A0A5A8DIU6</accession>
<evidence type="ECO:0000313" key="7">
    <source>
        <dbReference type="Proteomes" id="UP000325113"/>
    </source>
</evidence>